<comment type="similarity">
    <text evidence="1">Belongs to the universal stress protein A family.</text>
</comment>
<comment type="caution">
    <text evidence="3">The sequence shown here is derived from an EMBL/GenBank/DDBJ whole genome shotgun (WGS) entry which is preliminary data.</text>
</comment>
<organism evidence="3 4">
    <name type="scientific">Pseudoroseomonas ludipueritiae</name>
    <dbReference type="NCBI Taxonomy" id="198093"/>
    <lineage>
        <taxon>Bacteria</taxon>
        <taxon>Pseudomonadati</taxon>
        <taxon>Pseudomonadota</taxon>
        <taxon>Alphaproteobacteria</taxon>
        <taxon>Acetobacterales</taxon>
        <taxon>Acetobacteraceae</taxon>
        <taxon>Pseudoroseomonas</taxon>
    </lineage>
</organism>
<dbReference type="InterPro" id="IPR006016">
    <property type="entry name" value="UspA"/>
</dbReference>
<protein>
    <submittedName>
        <fullName evidence="3">Universal stress protein</fullName>
    </submittedName>
</protein>
<accession>A0ABR7R4V3</accession>
<evidence type="ECO:0000313" key="3">
    <source>
        <dbReference type="EMBL" id="MBC9176797.1"/>
    </source>
</evidence>
<keyword evidence="4" id="KW-1185">Reference proteome</keyword>
<dbReference type="PANTHER" id="PTHR46268:SF6">
    <property type="entry name" value="UNIVERSAL STRESS PROTEIN UP12"/>
    <property type="match status" value="1"/>
</dbReference>
<dbReference type="SUPFAM" id="SSF52402">
    <property type="entry name" value="Adenine nucleotide alpha hydrolases-like"/>
    <property type="match status" value="2"/>
</dbReference>
<dbReference type="PRINTS" id="PR01438">
    <property type="entry name" value="UNVRSLSTRESS"/>
</dbReference>
<reference evidence="3 4" key="1">
    <citation type="journal article" date="2009" name="Int. J. Syst. Evol. Microbiol.">
        <title>Transfer of Teichococcus ludipueritiae and Muricoccus roseus to the genus Roseomonas, as Roseomonas ludipueritiae comb. nov. and Roseomonas rosea comb. nov., respectively, and emended description of the genus Roseomonas.</title>
        <authorList>
            <person name="Sanchez-Porro C."/>
            <person name="Gallego V."/>
            <person name="Busse H.J."/>
            <person name="Kampfer P."/>
            <person name="Ventosa A."/>
        </authorList>
    </citation>
    <scope>NUCLEOTIDE SEQUENCE [LARGE SCALE GENOMIC DNA]</scope>
    <source>
        <strain evidence="3 4">DSM 14915</strain>
    </source>
</reference>
<name>A0ABR7R4V3_9PROT</name>
<dbReference type="InterPro" id="IPR006015">
    <property type="entry name" value="Universal_stress_UspA"/>
</dbReference>
<sequence>MVERAAPSKLVLRVAQSQDVGLIVTGMARTDPLERMLTGTTADEVLRVAAIPFLVVRQRARQAYRKILVATDLSACSRAALRTALRYFRDPDFTLFHTFDVPYAGFVEGDKRKEAFAAEAWDECSQFLVDADLPDGLDETIRVVVEQGSKGWLLRDYVRHANIDLAVLGRHGRGRLLDLILGSTASWIMQFAPCDVMLVPKLT</sequence>
<dbReference type="EMBL" id="JACTUZ010000020">
    <property type="protein sequence ID" value="MBC9176797.1"/>
    <property type="molecule type" value="Genomic_DNA"/>
</dbReference>
<dbReference type="CDD" id="cd00293">
    <property type="entry name" value="USP-like"/>
    <property type="match status" value="1"/>
</dbReference>
<dbReference type="PANTHER" id="PTHR46268">
    <property type="entry name" value="STRESS RESPONSE PROTEIN NHAX"/>
    <property type="match status" value="1"/>
</dbReference>
<feature type="domain" description="UspA" evidence="2">
    <location>
        <begin position="3"/>
        <end position="57"/>
    </location>
</feature>
<feature type="domain" description="UspA" evidence="2">
    <location>
        <begin position="64"/>
        <end position="200"/>
    </location>
</feature>
<evidence type="ECO:0000256" key="1">
    <source>
        <dbReference type="ARBA" id="ARBA00008791"/>
    </source>
</evidence>
<dbReference type="Proteomes" id="UP000603940">
    <property type="component" value="Unassembled WGS sequence"/>
</dbReference>
<proteinExistence type="inferred from homology"/>
<evidence type="ECO:0000313" key="4">
    <source>
        <dbReference type="Proteomes" id="UP000603940"/>
    </source>
</evidence>
<dbReference type="Gene3D" id="3.40.50.620">
    <property type="entry name" value="HUPs"/>
    <property type="match status" value="2"/>
</dbReference>
<dbReference type="Pfam" id="PF00582">
    <property type="entry name" value="Usp"/>
    <property type="match status" value="2"/>
</dbReference>
<dbReference type="InterPro" id="IPR014729">
    <property type="entry name" value="Rossmann-like_a/b/a_fold"/>
</dbReference>
<evidence type="ECO:0000259" key="2">
    <source>
        <dbReference type="Pfam" id="PF00582"/>
    </source>
</evidence>
<gene>
    <name evidence="3" type="ORF">IBL25_07545</name>
</gene>